<dbReference type="PROSITE" id="PS50902">
    <property type="entry name" value="FLAVODOXIN_LIKE"/>
    <property type="match status" value="1"/>
</dbReference>
<dbReference type="Gene3D" id="3.30.70.20">
    <property type="match status" value="1"/>
</dbReference>
<evidence type="ECO:0000256" key="6">
    <source>
        <dbReference type="ARBA" id="ARBA00023014"/>
    </source>
</evidence>
<dbReference type="AlphaFoldDB" id="A0A6L6YJE9"/>
<evidence type="ECO:0000259" key="7">
    <source>
        <dbReference type="PROSITE" id="PS50902"/>
    </source>
</evidence>
<keyword evidence="10" id="KW-1185">Reference proteome</keyword>
<dbReference type="Proteomes" id="UP000472580">
    <property type="component" value="Unassembled WGS sequence"/>
</dbReference>
<gene>
    <name evidence="9" type="ORF">E5987_11710</name>
</gene>
<evidence type="ECO:0000259" key="8">
    <source>
        <dbReference type="PROSITE" id="PS51379"/>
    </source>
</evidence>
<dbReference type="PANTHER" id="PTHR24960:SF79">
    <property type="entry name" value="PHOTOSYSTEM I IRON-SULFUR CENTER"/>
    <property type="match status" value="1"/>
</dbReference>
<dbReference type="RefSeq" id="WP_160336265.1">
    <property type="nucleotide sequence ID" value="NZ_CALPCR010000029.1"/>
</dbReference>
<dbReference type="InterPro" id="IPR050157">
    <property type="entry name" value="PSI_iron-sulfur_center"/>
</dbReference>
<reference evidence="9 10" key="1">
    <citation type="submission" date="2019-12" db="EMBL/GenBank/DDBJ databases">
        <title>Microbes associate with the intestines of laboratory mice.</title>
        <authorList>
            <person name="Navarre W."/>
            <person name="Wong E."/>
        </authorList>
    </citation>
    <scope>NUCLEOTIDE SEQUENCE [LARGE SCALE GENOMIC DNA]</scope>
    <source>
        <strain evidence="9 10">NM82_D38</strain>
    </source>
</reference>
<keyword evidence="1" id="KW-0004">4Fe-4S</keyword>
<feature type="domain" description="Flavodoxin-like" evidence="7">
    <location>
        <begin position="3"/>
        <end position="144"/>
    </location>
</feature>
<dbReference type="PANTHER" id="PTHR24960">
    <property type="entry name" value="PHOTOSYSTEM I IRON-SULFUR CENTER-RELATED"/>
    <property type="match status" value="1"/>
</dbReference>
<protein>
    <submittedName>
        <fullName evidence="9">4Fe-4S ferredoxin</fullName>
    </submittedName>
</protein>
<feature type="domain" description="4Fe-4S ferredoxin-type" evidence="8">
    <location>
        <begin position="170"/>
        <end position="199"/>
    </location>
</feature>
<accession>A0A6L6YJE9</accession>
<keyword evidence="3" id="KW-0288">FMN</keyword>
<evidence type="ECO:0000313" key="9">
    <source>
        <dbReference type="EMBL" id="MVX57850.1"/>
    </source>
</evidence>
<comment type="caution">
    <text evidence="9">The sequence shown here is derived from an EMBL/GenBank/DDBJ whole genome shotgun (WGS) entry which is preliminary data.</text>
</comment>
<proteinExistence type="predicted"/>
<dbReference type="PROSITE" id="PS00198">
    <property type="entry name" value="4FE4S_FER_1"/>
    <property type="match status" value="1"/>
</dbReference>
<dbReference type="GO" id="GO:0046872">
    <property type="term" value="F:metal ion binding"/>
    <property type="evidence" value="ECO:0007669"/>
    <property type="project" value="UniProtKB-KW"/>
</dbReference>
<sequence length="248" mass="27362">MKVTAVFFSPTCNTEKYVTEMVQATGEMPVVINVTSRDSEERVFGPDELVVFGAPVHGGLIPEIAARRFSKFKGTRTPAVIVASYGNRHYDDALVQMQDILSAQGFLPQGAAAVIGRHTFGEIQTDRPNAADLEEARDFMKRLLASERKEEALALPGNRPYLAKGVKGRFRPQTKKELCVGCGMCVRDCPVGAIAEDCATISEECISCFRCIRHCPMKGKFADSDLYKQVAAMMTEKLAVPRPNEFYL</sequence>
<dbReference type="SUPFAM" id="SSF54862">
    <property type="entry name" value="4Fe-4S ferredoxins"/>
    <property type="match status" value="1"/>
</dbReference>
<dbReference type="InterPro" id="IPR017900">
    <property type="entry name" value="4Fe4S_Fe_S_CS"/>
</dbReference>
<keyword evidence="5" id="KW-0408">Iron</keyword>
<keyword evidence="4" id="KW-0479">Metal-binding</keyword>
<dbReference type="PROSITE" id="PS51379">
    <property type="entry name" value="4FE4S_FER_2"/>
    <property type="match status" value="1"/>
</dbReference>
<dbReference type="InterPro" id="IPR029039">
    <property type="entry name" value="Flavoprotein-like_sf"/>
</dbReference>
<dbReference type="InterPro" id="IPR017896">
    <property type="entry name" value="4Fe4S_Fe-S-bd"/>
</dbReference>
<organism evidence="9 10">
    <name type="scientific">Parasutterella muris</name>
    <dbReference type="NCBI Taxonomy" id="2565572"/>
    <lineage>
        <taxon>Bacteria</taxon>
        <taxon>Pseudomonadati</taxon>
        <taxon>Pseudomonadota</taxon>
        <taxon>Betaproteobacteria</taxon>
        <taxon>Burkholderiales</taxon>
        <taxon>Sutterellaceae</taxon>
        <taxon>Parasutterella</taxon>
    </lineage>
</organism>
<dbReference type="InterPro" id="IPR008254">
    <property type="entry name" value="Flavodoxin/NO_synth"/>
</dbReference>
<evidence type="ECO:0000256" key="2">
    <source>
        <dbReference type="ARBA" id="ARBA00022630"/>
    </source>
</evidence>
<dbReference type="EMBL" id="WSRP01000051">
    <property type="protein sequence ID" value="MVX57850.1"/>
    <property type="molecule type" value="Genomic_DNA"/>
</dbReference>
<keyword evidence="2" id="KW-0285">Flavoprotein</keyword>
<dbReference type="Gene3D" id="3.40.50.360">
    <property type="match status" value="1"/>
</dbReference>
<evidence type="ECO:0000256" key="5">
    <source>
        <dbReference type="ARBA" id="ARBA00023004"/>
    </source>
</evidence>
<name>A0A6L6YJE9_9BURK</name>
<evidence type="ECO:0000256" key="1">
    <source>
        <dbReference type="ARBA" id="ARBA00022485"/>
    </source>
</evidence>
<dbReference type="GO" id="GO:0010181">
    <property type="term" value="F:FMN binding"/>
    <property type="evidence" value="ECO:0007669"/>
    <property type="project" value="InterPro"/>
</dbReference>
<evidence type="ECO:0000256" key="3">
    <source>
        <dbReference type="ARBA" id="ARBA00022643"/>
    </source>
</evidence>
<dbReference type="OrthoDB" id="9816402at2"/>
<dbReference type="GO" id="GO:0051539">
    <property type="term" value="F:4 iron, 4 sulfur cluster binding"/>
    <property type="evidence" value="ECO:0007669"/>
    <property type="project" value="UniProtKB-KW"/>
</dbReference>
<dbReference type="Pfam" id="PF00037">
    <property type="entry name" value="Fer4"/>
    <property type="match status" value="1"/>
</dbReference>
<keyword evidence="6" id="KW-0411">Iron-sulfur</keyword>
<dbReference type="SUPFAM" id="SSF52218">
    <property type="entry name" value="Flavoproteins"/>
    <property type="match status" value="1"/>
</dbReference>
<evidence type="ECO:0000313" key="10">
    <source>
        <dbReference type="Proteomes" id="UP000472580"/>
    </source>
</evidence>
<evidence type="ECO:0000256" key="4">
    <source>
        <dbReference type="ARBA" id="ARBA00022723"/>
    </source>
</evidence>